<dbReference type="PANTHER" id="PTHR43791:SF15">
    <property type="entry name" value="TRANSPORTER SEO1-RELATED"/>
    <property type="match status" value="1"/>
</dbReference>
<keyword evidence="3 7" id="KW-0812">Transmembrane</keyword>
<feature type="transmembrane region" description="Helical" evidence="7">
    <location>
        <begin position="347"/>
        <end position="368"/>
    </location>
</feature>
<keyword evidence="2" id="KW-0813">Transport</keyword>
<proteinExistence type="predicted"/>
<feature type="region of interest" description="Disordered" evidence="6">
    <location>
        <begin position="377"/>
        <end position="410"/>
    </location>
</feature>
<keyword evidence="4 7" id="KW-1133">Transmembrane helix</keyword>
<reference evidence="8" key="1">
    <citation type="submission" date="2022-10" db="EMBL/GenBank/DDBJ databases">
        <title>Tapping the CABI collections for fungal endophytes: first genome assemblies for Collariella, Neodidymelliopsis, Ascochyta clinopodiicola, Didymella pomorum, Didymosphaeria variabile, Neocosmospora piperis and Neocucurbitaria cava.</title>
        <authorList>
            <person name="Hill R."/>
        </authorList>
    </citation>
    <scope>NUCLEOTIDE SEQUENCE</scope>
    <source>
        <strain evidence="8">IMI 356814</strain>
    </source>
</reference>
<dbReference type="Proteomes" id="UP001140560">
    <property type="component" value="Unassembled WGS sequence"/>
</dbReference>
<name>A0A9W8Y0K3_9PLEO</name>
<dbReference type="GO" id="GO:0016020">
    <property type="term" value="C:membrane"/>
    <property type="evidence" value="ECO:0007669"/>
    <property type="project" value="UniProtKB-SubCell"/>
</dbReference>
<feature type="transmembrane region" description="Helical" evidence="7">
    <location>
        <begin position="197"/>
        <end position="220"/>
    </location>
</feature>
<dbReference type="InterPro" id="IPR036259">
    <property type="entry name" value="MFS_trans_sf"/>
</dbReference>
<accession>A0A9W8Y0K3</accession>
<dbReference type="EMBL" id="JAPEUY010000018">
    <property type="protein sequence ID" value="KAJ4363970.1"/>
    <property type="molecule type" value="Genomic_DNA"/>
</dbReference>
<dbReference type="AlphaFoldDB" id="A0A9W8Y0K3"/>
<comment type="subcellular location">
    <subcellularLocation>
        <location evidence="1">Membrane</location>
        <topology evidence="1">Multi-pass membrane protein</topology>
    </subcellularLocation>
</comment>
<evidence type="ECO:0000313" key="9">
    <source>
        <dbReference type="Proteomes" id="UP001140560"/>
    </source>
</evidence>
<feature type="transmembrane region" description="Helical" evidence="7">
    <location>
        <begin position="74"/>
        <end position="99"/>
    </location>
</feature>
<evidence type="ECO:0000256" key="6">
    <source>
        <dbReference type="SAM" id="MobiDB-lite"/>
    </source>
</evidence>
<feature type="transmembrane region" description="Helical" evidence="7">
    <location>
        <begin position="232"/>
        <end position="249"/>
    </location>
</feature>
<dbReference type="PANTHER" id="PTHR43791">
    <property type="entry name" value="PERMEASE-RELATED"/>
    <property type="match status" value="1"/>
</dbReference>
<protein>
    <submittedName>
        <fullName evidence="8">MFS transporter (Seo1)</fullName>
    </submittedName>
</protein>
<evidence type="ECO:0000256" key="7">
    <source>
        <dbReference type="SAM" id="Phobius"/>
    </source>
</evidence>
<dbReference type="Gene3D" id="1.20.1250.20">
    <property type="entry name" value="MFS general substrate transporter like domains"/>
    <property type="match status" value="1"/>
</dbReference>
<dbReference type="SUPFAM" id="SSF103473">
    <property type="entry name" value="MFS general substrate transporter"/>
    <property type="match status" value="2"/>
</dbReference>
<organism evidence="8 9">
    <name type="scientific">Neocucurbitaria cava</name>
    <dbReference type="NCBI Taxonomy" id="798079"/>
    <lineage>
        <taxon>Eukaryota</taxon>
        <taxon>Fungi</taxon>
        <taxon>Dikarya</taxon>
        <taxon>Ascomycota</taxon>
        <taxon>Pezizomycotina</taxon>
        <taxon>Dothideomycetes</taxon>
        <taxon>Pleosporomycetidae</taxon>
        <taxon>Pleosporales</taxon>
        <taxon>Pleosporineae</taxon>
        <taxon>Cucurbitariaceae</taxon>
        <taxon>Neocucurbitaria</taxon>
    </lineage>
</organism>
<feature type="transmembrane region" description="Helical" evidence="7">
    <location>
        <begin position="313"/>
        <end position="335"/>
    </location>
</feature>
<comment type="caution">
    <text evidence="8">The sequence shown here is derived from an EMBL/GenBank/DDBJ whole genome shotgun (WGS) entry which is preliminary data.</text>
</comment>
<dbReference type="GO" id="GO:0022857">
    <property type="term" value="F:transmembrane transporter activity"/>
    <property type="evidence" value="ECO:0007669"/>
    <property type="project" value="TreeGrafter"/>
</dbReference>
<sequence length="410" mass="46481">MKLDCIIVPYLFVTYWVKNLDQNNLSESNAPFIENKMEGRAVSTNFFPLENAYVAGMKEELGFYGNELIQLQTMYIIGAVLGQIPFLFLLTYVPMYWLVPGMDVMWGVFTLLQFRANSYAEMAAYRFFIGWFEALGIVATKSVAEEVCAGTIDKPNKLVLSEQDLEIARQRPKRNGHKVQSKLKLRHIKQIMSSPHFWIVVFVDVLFWNAGVNSGAFLLWLKILKKFDTATVNGYGTIPPAVGIFLVLFAKFSSDLLWGSVWGITFATIQTIWKIPEPAKWFTYCNFGWSYALSSVLHGWVNNILRDSHEIRSFTLVFINIIAQSSTAWTGLLAYKTVQAPRFPHRYAFSLSMSTSLIVAAHVLNLYLKKRRDVGHGDARTESDDVSLQEQAYDQSTSKSLPGPKVTVLS</sequence>
<feature type="compositionally biased region" description="Polar residues" evidence="6">
    <location>
        <begin position="386"/>
        <end position="400"/>
    </location>
</feature>
<feature type="transmembrane region" description="Helical" evidence="7">
    <location>
        <begin position="281"/>
        <end position="301"/>
    </location>
</feature>
<evidence type="ECO:0000256" key="4">
    <source>
        <dbReference type="ARBA" id="ARBA00022989"/>
    </source>
</evidence>
<gene>
    <name evidence="8" type="primary">SEO1_2</name>
    <name evidence="8" type="ORF">N0V83_009424</name>
</gene>
<evidence type="ECO:0000313" key="8">
    <source>
        <dbReference type="EMBL" id="KAJ4363970.1"/>
    </source>
</evidence>
<keyword evidence="5 7" id="KW-0472">Membrane</keyword>
<feature type="transmembrane region" description="Helical" evidence="7">
    <location>
        <begin position="256"/>
        <end position="275"/>
    </location>
</feature>
<evidence type="ECO:0000256" key="1">
    <source>
        <dbReference type="ARBA" id="ARBA00004141"/>
    </source>
</evidence>
<dbReference type="OrthoDB" id="3639251at2759"/>
<evidence type="ECO:0000256" key="5">
    <source>
        <dbReference type="ARBA" id="ARBA00023136"/>
    </source>
</evidence>
<evidence type="ECO:0000256" key="2">
    <source>
        <dbReference type="ARBA" id="ARBA00022448"/>
    </source>
</evidence>
<keyword evidence="9" id="KW-1185">Reference proteome</keyword>
<evidence type="ECO:0000256" key="3">
    <source>
        <dbReference type="ARBA" id="ARBA00022692"/>
    </source>
</evidence>